<reference evidence="4 5" key="1">
    <citation type="submission" date="2024-04" db="EMBL/GenBank/DDBJ databases">
        <title>Polymorphospora sp. isolated from Baiyangdian Lake in Xiong'an New Area.</title>
        <authorList>
            <person name="Zhang X."/>
            <person name="Liu J."/>
        </authorList>
    </citation>
    <scope>NUCLEOTIDE SEQUENCE [LARGE SCALE GENOMIC DNA]</scope>
    <source>
        <strain evidence="4 5">2-325</strain>
    </source>
</reference>
<accession>A0ABV5D1D2</accession>
<evidence type="ECO:0000313" key="4">
    <source>
        <dbReference type="EMBL" id="MFB6398077.1"/>
    </source>
</evidence>
<feature type="domain" description="Rhodanese" evidence="3">
    <location>
        <begin position="48"/>
        <end position="143"/>
    </location>
</feature>
<dbReference type="RefSeq" id="WP_375736960.1">
    <property type="nucleotide sequence ID" value="NZ_JBCGDC010000196.1"/>
</dbReference>
<evidence type="ECO:0000313" key="5">
    <source>
        <dbReference type="Proteomes" id="UP001582793"/>
    </source>
</evidence>
<dbReference type="EMBL" id="JBCGDC010000196">
    <property type="protein sequence ID" value="MFB6398077.1"/>
    <property type="molecule type" value="Genomic_DNA"/>
</dbReference>
<proteinExistence type="predicted"/>
<comment type="caution">
    <text evidence="4">The sequence shown here is derived from an EMBL/GenBank/DDBJ whole genome shotgun (WGS) entry which is preliminary data.</text>
</comment>
<dbReference type="EC" id="2.8.1.-" evidence="4"/>
<keyword evidence="2" id="KW-0677">Repeat</keyword>
<sequence length="288" mass="30709">MTALPTPLVSTDWLADHLDDPDVRILDATVHLAAPEPGSTQWSQRSGHDDYLAAHIPGAAFADIIDDLSEPDGGWFTKPSPARFAAAAGRLGIGPDSRVVVYSLDPFWATRVWWLLRANGFDNVAVLDGGFRKWTAEGRPTRAGAESYPAAGFVGSPRPQLFAELAEVERVVESGSGACLINSLSPQDHHATQTNSYPRPGRIPGSVNVFVGALLDPADGTFRPVDELREIFADVLARPGRKVTYCGGGIAATGDALALTLLGEADVAVYDGSLREWTSDPRLPLEVG</sequence>
<gene>
    <name evidence="4" type="ORF">AAFH96_34125</name>
</gene>
<dbReference type="Pfam" id="PF00581">
    <property type="entry name" value="Rhodanese"/>
    <property type="match status" value="2"/>
</dbReference>
<dbReference type="GO" id="GO:0016740">
    <property type="term" value="F:transferase activity"/>
    <property type="evidence" value="ECO:0007669"/>
    <property type="project" value="UniProtKB-KW"/>
</dbReference>
<dbReference type="PANTHER" id="PTHR11364:SF27">
    <property type="entry name" value="SULFURTRANSFERASE"/>
    <property type="match status" value="1"/>
</dbReference>
<dbReference type="PANTHER" id="PTHR11364">
    <property type="entry name" value="THIOSULFATE SULFERTANSFERASE"/>
    <property type="match status" value="1"/>
</dbReference>
<dbReference type="CDD" id="cd01448">
    <property type="entry name" value="TST_Repeat_1"/>
    <property type="match status" value="1"/>
</dbReference>
<evidence type="ECO:0000259" key="3">
    <source>
        <dbReference type="PROSITE" id="PS50206"/>
    </source>
</evidence>
<dbReference type="Proteomes" id="UP001582793">
    <property type="component" value="Unassembled WGS sequence"/>
</dbReference>
<dbReference type="InterPro" id="IPR036873">
    <property type="entry name" value="Rhodanese-like_dom_sf"/>
</dbReference>
<keyword evidence="5" id="KW-1185">Reference proteome</keyword>
<dbReference type="SMART" id="SM00450">
    <property type="entry name" value="RHOD"/>
    <property type="match status" value="2"/>
</dbReference>
<keyword evidence="1 4" id="KW-0808">Transferase</keyword>
<dbReference type="PROSITE" id="PS50206">
    <property type="entry name" value="RHODANESE_3"/>
    <property type="match status" value="2"/>
</dbReference>
<dbReference type="Gene3D" id="3.40.250.10">
    <property type="entry name" value="Rhodanese-like domain"/>
    <property type="match status" value="2"/>
</dbReference>
<organism evidence="4 5">
    <name type="scientific">Polymorphospora lycopeni</name>
    <dbReference type="NCBI Taxonomy" id="3140240"/>
    <lineage>
        <taxon>Bacteria</taxon>
        <taxon>Bacillati</taxon>
        <taxon>Actinomycetota</taxon>
        <taxon>Actinomycetes</taxon>
        <taxon>Micromonosporales</taxon>
        <taxon>Micromonosporaceae</taxon>
        <taxon>Polymorphospora</taxon>
    </lineage>
</organism>
<protein>
    <submittedName>
        <fullName evidence="4">Sulfurtransferase</fullName>
        <ecNumber evidence="4">2.8.1.-</ecNumber>
    </submittedName>
</protein>
<feature type="domain" description="Rhodanese" evidence="3">
    <location>
        <begin position="201"/>
        <end position="286"/>
    </location>
</feature>
<name>A0ABV5D1D2_9ACTN</name>
<evidence type="ECO:0000256" key="2">
    <source>
        <dbReference type="ARBA" id="ARBA00022737"/>
    </source>
</evidence>
<dbReference type="CDD" id="cd01449">
    <property type="entry name" value="TST_Repeat_2"/>
    <property type="match status" value="1"/>
</dbReference>
<evidence type="ECO:0000256" key="1">
    <source>
        <dbReference type="ARBA" id="ARBA00022679"/>
    </source>
</evidence>
<dbReference type="InterPro" id="IPR045078">
    <property type="entry name" value="TST/MPST-like"/>
</dbReference>
<dbReference type="InterPro" id="IPR001763">
    <property type="entry name" value="Rhodanese-like_dom"/>
</dbReference>
<dbReference type="SUPFAM" id="SSF52821">
    <property type="entry name" value="Rhodanese/Cell cycle control phosphatase"/>
    <property type="match status" value="2"/>
</dbReference>